<proteinExistence type="predicted"/>
<evidence type="ECO:0000313" key="7">
    <source>
        <dbReference type="Proteomes" id="UP001216390"/>
    </source>
</evidence>
<protein>
    <submittedName>
        <fullName evidence="6">Isoprenylcysteine carboxylmethyltransferase family protein</fullName>
    </submittedName>
</protein>
<evidence type="ECO:0000313" key="6">
    <source>
        <dbReference type="EMBL" id="WCO67977.1"/>
    </source>
</evidence>
<feature type="transmembrane region" description="Helical" evidence="5">
    <location>
        <begin position="80"/>
        <end position="101"/>
    </location>
</feature>
<dbReference type="KEGG" id="ima:PO878_04470"/>
<feature type="transmembrane region" description="Helical" evidence="5">
    <location>
        <begin position="130"/>
        <end position="156"/>
    </location>
</feature>
<dbReference type="RefSeq" id="WP_272737494.1">
    <property type="nucleotide sequence ID" value="NZ_CP116942.1"/>
</dbReference>
<dbReference type="AlphaFoldDB" id="A0AAE9Y7H6"/>
<organism evidence="6 7">
    <name type="scientific">Iamia majanohamensis</name>
    <dbReference type="NCBI Taxonomy" id="467976"/>
    <lineage>
        <taxon>Bacteria</taxon>
        <taxon>Bacillati</taxon>
        <taxon>Actinomycetota</taxon>
        <taxon>Acidimicrobiia</taxon>
        <taxon>Acidimicrobiales</taxon>
        <taxon>Iamiaceae</taxon>
        <taxon>Iamia</taxon>
    </lineage>
</organism>
<dbReference type="InterPro" id="IPR052527">
    <property type="entry name" value="Metal_cation-efflux_comp"/>
</dbReference>
<gene>
    <name evidence="6" type="ORF">PO878_04470</name>
</gene>
<evidence type="ECO:0000256" key="5">
    <source>
        <dbReference type="SAM" id="Phobius"/>
    </source>
</evidence>
<evidence type="ECO:0000256" key="4">
    <source>
        <dbReference type="ARBA" id="ARBA00023136"/>
    </source>
</evidence>
<keyword evidence="3 5" id="KW-1133">Transmembrane helix</keyword>
<dbReference type="InterPro" id="IPR007318">
    <property type="entry name" value="Phopholipid_MeTrfase"/>
</dbReference>
<keyword evidence="7" id="KW-1185">Reference proteome</keyword>
<evidence type="ECO:0000256" key="3">
    <source>
        <dbReference type="ARBA" id="ARBA00022989"/>
    </source>
</evidence>
<dbReference type="Proteomes" id="UP001216390">
    <property type="component" value="Chromosome"/>
</dbReference>
<dbReference type="Pfam" id="PF04191">
    <property type="entry name" value="PEMT"/>
    <property type="match status" value="1"/>
</dbReference>
<keyword evidence="4 5" id="KW-0472">Membrane</keyword>
<feature type="transmembrane region" description="Helical" evidence="5">
    <location>
        <begin position="47"/>
        <end position="68"/>
    </location>
</feature>
<dbReference type="GO" id="GO:0012505">
    <property type="term" value="C:endomembrane system"/>
    <property type="evidence" value="ECO:0007669"/>
    <property type="project" value="UniProtKB-SubCell"/>
</dbReference>
<name>A0AAE9Y7H6_9ACTN</name>
<reference evidence="6" key="1">
    <citation type="submission" date="2023-01" db="EMBL/GenBank/DDBJ databases">
        <title>The diversity of Class Acidimicrobiia in South China Sea sediment environments and the proposal of Iamia marina sp. nov., a novel species of the genus Iamia.</title>
        <authorList>
            <person name="He Y."/>
            <person name="Tian X."/>
        </authorList>
    </citation>
    <scope>NUCLEOTIDE SEQUENCE</scope>
    <source>
        <strain evidence="6">DSM 19957</strain>
    </source>
</reference>
<dbReference type="PANTHER" id="PTHR43847">
    <property type="entry name" value="BLL3993 PROTEIN"/>
    <property type="match status" value="1"/>
</dbReference>
<dbReference type="PANTHER" id="PTHR43847:SF1">
    <property type="entry name" value="BLL3993 PROTEIN"/>
    <property type="match status" value="1"/>
</dbReference>
<evidence type="ECO:0000256" key="2">
    <source>
        <dbReference type="ARBA" id="ARBA00022692"/>
    </source>
</evidence>
<keyword evidence="2 5" id="KW-0812">Transmembrane</keyword>
<evidence type="ECO:0000256" key="1">
    <source>
        <dbReference type="ARBA" id="ARBA00004127"/>
    </source>
</evidence>
<dbReference type="EMBL" id="CP116942">
    <property type="protein sequence ID" value="WCO67977.1"/>
    <property type="molecule type" value="Genomic_DNA"/>
</dbReference>
<comment type="subcellular location">
    <subcellularLocation>
        <location evidence="1">Endomembrane system</location>
        <topology evidence="1">Multi-pass membrane protein</topology>
    </subcellularLocation>
</comment>
<dbReference type="Gene3D" id="1.20.120.1630">
    <property type="match status" value="1"/>
</dbReference>
<sequence length="212" mass="21840">MADAALILYLAWFALAFVWRSAAQRRRTGDSGFRGISGSPWSTEWIAGALLVAALGCGLLAPVADLVGLVRLPGAGSATAVVGTGLAVVGIASTMAAQAALGSSWRVGVDATEHTDLVTGGLFGVVRNPIFTTMLITATGLTLMVPNLLSLAALLGATVAIELQVRVVEEPVLAAAHGDDYRRYAEAVGRFLPGLGRATKSDPEARRAGSDR</sequence>
<accession>A0AAE9Y7H6</accession>